<keyword evidence="10" id="KW-0547">Nucleotide-binding</keyword>
<dbReference type="InterPro" id="IPR018303">
    <property type="entry name" value="ATPase_P-typ_P_site"/>
</dbReference>
<dbReference type="SUPFAM" id="SSF81665">
    <property type="entry name" value="Calcium ATPase, transmembrane domain M"/>
    <property type="match status" value="1"/>
</dbReference>
<evidence type="ECO:0000256" key="9">
    <source>
        <dbReference type="ARBA" id="ARBA00047308"/>
    </source>
</evidence>
<evidence type="ECO:0000256" key="5">
    <source>
        <dbReference type="ARBA" id="ARBA00022967"/>
    </source>
</evidence>
<dbReference type="RefSeq" id="WP_096056385.1">
    <property type="nucleotide sequence ID" value="NZ_CP023344.1"/>
</dbReference>
<feature type="transmembrane region" description="Helical" evidence="10">
    <location>
        <begin position="250"/>
        <end position="269"/>
    </location>
</feature>
<evidence type="ECO:0000256" key="3">
    <source>
        <dbReference type="ARBA" id="ARBA00022692"/>
    </source>
</evidence>
<dbReference type="SUPFAM" id="SSF56784">
    <property type="entry name" value="HAD-like"/>
    <property type="match status" value="1"/>
</dbReference>
<evidence type="ECO:0000256" key="8">
    <source>
        <dbReference type="ARBA" id="ARBA00039097"/>
    </source>
</evidence>
<dbReference type="NCBIfam" id="TIGR01494">
    <property type="entry name" value="ATPase_P-type"/>
    <property type="match status" value="2"/>
</dbReference>
<keyword evidence="3 10" id="KW-0812">Transmembrane</keyword>
<feature type="transmembrane region" description="Helical" evidence="10">
    <location>
        <begin position="275"/>
        <end position="303"/>
    </location>
</feature>
<feature type="transmembrane region" description="Helical" evidence="10">
    <location>
        <begin position="584"/>
        <end position="603"/>
    </location>
</feature>
<dbReference type="SFLD" id="SFLDG00002">
    <property type="entry name" value="C1.7:_P-type_atpase_like"/>
    <property type="match status" value="1"/>
</dbReference>
<dbReference type="SFLD" id="SFLDF00027">
    <property type="entry name" value="p-type_atpase"/>
    <property type="match status" value="1"/>
</dbReference>
<dbReference type="PRINTS" id="PR00119">
    <property type="entry name" value="CATATPASE"/>
</dbReference>
<dbReference type="GO" id="GO:0016887">
    <property type="term" value="F:ATP hydrolysis activity"/>
    <property type="evidence" value="ECO:0007669"/>
    <property type="project" value="InterPro"/>
</dbReference>
<dbReference type="Gene3D" id="2.70.150.10">
    <property type="entry name" value="Calcium-transporting ATPase, cytoplasmic transduction domain A"/>
    <property type="match status" value="1"/>
</dbReference>
<dbReference type="SFLD" id="SFLDS00003">
    <property type="entry name" value="Haloacid_Dehalogenase"/>
    <property type="match status" value="1"/>
</dbReference>
<dbReference type="GO" id="GO:0016463">
    <property type="term" value="F:P-type zinc transporter activity"/>
    <property type="evidence" value="ECO:0007669"/>
    <property type="project" value="UniProtKB-EC"/>
</dbReference>
<evidence type="ECO:0000313" key="13">
    <source>
        <dbReference type="Proteomes" id="UP000217265"/>
    </source>
</evidence>
<evidence type="ECO:0000256" key="10">
    <source>
        <dbReference type="RuleBase" id="RU362081"/>
    </source>
</evidence>
<dbReference type="GO" id="GO:0005524">
    <property type="term" value="F:ATP binding"/>
    <property type="evidence" value="ECO:0007669"/>
    <property type="project" value="UniProtKB-UniRule"/>
</dbReference>
<dbReference type="InterPro" id="IPR023214">
    <property type="entry name" value="HAD_sf"/>
</dbReference>
<proteinExistence type="inferred from homology"/>
<dbReference type="EMBL" id="CP023344">
    <property type="protein sequence ID" value="ATC64754.1"/>
    <property type="molecule type" value="Genomic_DNA"/>
</dbReference>
<dbReference type="Gene3D" id="3.40.1110.10">
    <property type="entry name" value="Calcium-transporting ATPase, cytoplasmic domain N"/>
    <property type="match status" value="1"/>
</dbReference>
<dbReference type="InterPro" id="IPR023298">
    <property type="entry name" value="ATPase_P-typ_TM_dom_sf"/>
</dbReference>
<keyword evidence="10" id="KW-1003">Cell membrane</keyword>
<reference evidence="12 13" key="1">
    <citation type="submission" date="2017-09" db="EMBL/GenBank/DDBJ databases">
        <title>Complete genome sequence of Verrucomicrobial strain HZ-65, isolated from freshwater.</title>
        <authorList>
            <person name="Choi A."/>
        </authorList>
    </citation>
    <scope>NUCLEOTIDE SEQUENCE [LARGE SCALE GENOMIC DNA]</scope>
    <source>
        <strain evidence="12 13">HZ-65</strain>
    </source>
</reference>
<keyword evidence="7 10" id="KW-0472">Membrane</keyword>
<dbReference type="Pfam" id="PF00122">
    <property type="entry name" value="E1-E2_ATPase"/>
    <property type="match status" value="1"/>
</dbReference>
<evidence type="ECO:0000256" key="4">
    <source>
        <dbReference type="ARBA" id="ARBA00022723"/>
    </source>
</evidence>
<feature type="domain" description="P-type ATPase A" evidence="11">
    <location>
        <begin position="134"/>
        <end position="231"/>
    </location>
</feature>
<comment type="subcellular location">
    <subcellularLocation>
        <location evidence="10">Cell membrane</location>
    </subcellularLocation>
    <subcellularLocation>
        <location evidence="1">Membrane</location>
    </subcellularLocation>
</comment>
<dbReference type="Pfam" id="PF00702">
    <property type="entry name" value="Hydrolase"/>
    <property type="match status" value="1"/>
</dbReference>
<dbReference type="SUPFAM" id="SSF81653">
    <property type="entry name" value="Calcium ATPase, transduction domain A"/>
    <property type="match status" value="1"/>
</dbReference>
<dbReference type="InterPro" id="IPR027256">
    <property type="entry name" value="P-typ_ATPase_IB"/>
</dbReference>
<sequence length="631" mass="66835">MRPRSDLLPSDRGLLSLPVRLSTALLAALALLLSLLLRQLRSAQPELAGLLAFAAWLVVCIPVFTGAIRGLFHTAKSLNPYYLDQFVAIVLLACLAGGRYATGSIVAIILIFGQLLEERSVRGIREAIEGLGRLSRVSARRLRGLIEEPADADTLQPGDRLRVLPGELIPADGLVLTGHSAVNQSAITGEALPADVAPGSTVFAGTLNLSGVIELETTRASSDTVIGKVRAILEAASTDRPLIARRLDTYLRYYTPAVLMLTAMVWILTRDLDRAVSVLVVCLPCAFVLAGPAVMVAALAVCARLGILVKTPRHFETASTLDTVVYDKTGTLTHGRLIVAETTACDPARSVSDFLPLARALAASSQHPVAHAIASHALTTESPAAAPTASDVQETPGRGLLGRIHGHTLLLGSAAWLRENNITPPPEPPESAGQRTVYATIDGRPALRFLLSDSLRSEARDVVETLGTLGLTRAVLLTGDHAHSAQAIATATGIPRFVANCLPEEKSREVHALRAEGRRVLVVGDGVNDAPALAAADLSIALNNSGSHIAVQTADVAILQPDLRRLVHFIQISRRSLRLINQNLAVSTAIILVALLVSSLGLVGPLTAALLHETSAFFVLLNSSRLLRFDA</sequence>
<dbReference type="PROSITE" id="PS00154">
    <property type="entry name" value="ATPASE_E1_E2"/>
    <property type="match status" value="1"/>
</dbReference>
<evidence type="ECO:0000256" key="7">
    <source>
        <dbReference type="ARBA" id="ARBA00023136"/>
    </source>
</evidence>
<evidence type="ECO:0000256" key="6">
    <source>
        <dbReference type="ARBA" id="ARBA00022989"/>
    </source>
</evidence>
<comment type="catalytic activity">
    <reaction evidence="9">
        <text>Zn(2+)(in) + ATP + H2O = Zn(2+)(out) + ADP + phosphate + H(+)</text>
        <dbReference type="Rhea" id="RHEA:20621"/>
        <dbReference type="ChEBI" id="CHEBI:15377"/>
        <dbReference type="ChEBI" id="CHEBI:15378"/>
        <dbReference type="ChEBI" id="CHEBI:29105"/>
        <dbReference type="ChEBI" id="CHEBI:30616"/>
        <dbReference type="ChEBI" id="CHEBI:43474"/>
        <dbReference type="ChEBI" id="CHEBI:456216"/>
        <dbReference type="EC" id="7.2.2.12"/>
    </reaction>
</comment>
<keyword evidence="4 10" id="KW-0479">Metal-binding</keyword>
<dbReference type="PANTHER" id="PTHR48085">
    <property type="entry name" value="CADMIUM/ZINC-TRANSPORTING ATPASE HMA2-RELATED"/>
    <property type="match status" value="1"/>
</dbReference>
<dbReference type="PANTHER" id="PTHR48085:SF5">
    <property type="entry name" value="CADMIUM_ZINC-TRANSPORTING ATPASE HMA4-RELATED"/>
    <property type="match status" value="1"/>
</dbReference>
<keyword evidence="5" id="KW-1278">Translocase</keyword>
<feature type="transmembrane region" description="Helical" evidence="10">
    <location>
        <begin position="20"/>
        <end position="37"/>
    </location>
</feature>
<dbReference type="Gene3D" id="3.40.50.1000">
    <property type="entry name" value="HAD superfamily/HAD-like"/>
    <property type="match status" value="1"/>
</dbReference>
<comment type="similarity">
    <text evidence="2 10">Belongs to the cation transport ATPase (P-type) (TC 3.A.3) family. Type IB subfamily.</text>
</comment>
<dbReference type="AlphaFoldDB" id="A0A290Q8B6"/>
<dbReference type="InterPro" id="IPR001757">
    <property type="entry name" value="P_typ_ATPase"/>
</dbReference>
<dbReference type="InterPro" id="IPR059000">
    <property type="entry name" value="ATPase_P-type_domA"/>
</dbReference>
<feature type="transmembrane region" description="Helical" evidence="10">
    <location>
        <begin position="88"/>
        <end position="112"/>
    </location>
</feature>
<dbReference type="InterPro" id="IPR036412">
    <property type="entry name" value="HAD-like_sf"/>
</dbReference>
<dbReference type="GO" id="GO:0005886">
    <property type="term" value="C:plasma membrane"/>
    <property type="evidence" value="ECO:0007669"/>
    <property type="project" value="UniProtKB-SubCell"/>
</dbReference>
<keyword evidence="10" id="KW-0067">ATP-binding</keyword>
<dbReference type="OrthoDB" id="9760364at2"/>
<dbReference type="PROSITE" id="PS01229">
    <property type="entry name" value="COF_2"/>
    <property type="match status" value="1"/>
</dbReference>
<dbReference type="PRINTS" id="PR00120">
    <property type="entry name" value="HATPASE"/>
</dbReference>
<keyword evidence="13" id="KW-1185">Reference proteome</keyword>
<dbReference type="InterPro" id="IPR008250">
    <property type="entry name" value="ATPase_P-typ_transduc_dom_A_sf"/>
</dbReference>
<dbReference type="GO" id="GO:0015086">
    <property type="term" value="F:cadmium ion transmembrane transporter activity"/>
    <property type="evidence" value="ECO:0007669"/>
    <property type="project" value="TreeGrafter"/>
</dbReference>
<dbReference type="KEGG" id="vbh:CMV30_12710"/>
<evidence type="ECO:0000256" key="1">
    <source>
        <dbReference type="ARBA" id="ARBA00004370"/>
    </source>
</evidence>
<protein>
    <recommendedName>
        <fullName evidence="8">P-type Zn(2+) transporter</fullName>
        <ecNumber evidence="8">7.2.2.12</ecNumber>
    </recommendedName>
</protein>
<dbReference type="Proteomes" id="UP000217265">
    <property type="component" value="Chromosome"/>
</dbReference>
<dbReference type="EC" id="7.2.2.12" evidence="8"/>
<keyword evidence="6 10" id="KW-1133">Transmembrane helix</keyword>
<gene>
    <name evidence="12" type="ORF">CMV30_12710</name>
</gene>
<evidence type="ECO:0000256" key="2">
    <source>
        <dbReference type="ARBA" id="ARBA00006024"/>
    </source>
</evidence>
<evidence type="ECO:0000313" key="12">
    <source>
        <dbReference type="EMBL" id="ATC64754.1"/>
    </source>
</evidence>
<dbReference type="GO" id="GO:0046872">
    <property type="term" value="F:metal ion binding"/>
    <property type="evidence" value="ECO:0007669"/>
    <property type="project" value="UniProtKB-KW"/>
</dbReference>
<dbReference type="NCBIfam" id="TIGR01525">
    <property type="entry name" value="ATPase-IB_hvy"/>
    <property type="match status" value="1"/>
</dbReference>
<dbReference type="InterPro" id="IPR051014">
    <property type="entry name" value="Cation_Transport_ATPase_IB"/>
</dbReference>
<name>A0A290Q8B6_9BACT</name>
<feature type="transmembrane region" description="Helical" evidence="10">
    <location>
        <begin position="49"/>
        <end position="68"/>
    </location>
</feature>
<organism evidence="12 13">
    <name type="scientific">Nibricoccus aquaticus</name>
    <dbReference type="NCBI Taxonomy" id="2576891"/>
    <lineage>
        <taxon>Bacteria</taxon>
        <taxon>Pseudomonadati</taxon>
        <taxon>Verrucomicrobiota</taxon>
        <taxon>Opitutia</taxon>
        <taxon>Opitutales</taxon>
        <taxon>Opitutaceae</taxon>
        <taxon>Nibricoccus</taxon>
    </lineage>
</organism>
<dbReference type="InterPro" id="IPR023299">
    <property type="entry name" value="ATPase_P-typ_cyto_dom_N"/>
</dbReference>
<evidence type="ECO:0000259" key="11">
    <source>
        <dbReference type="Pfam" id="PF00122"/>
    </source>
</evidence>
<dbReference type="InterPro" id="IPR044492">
    <property type="entry name" value="P_typ_ATPase_HD_dom"/>
</dbReference>
<accession>A0A290Q8B6</accession>